<gene>
    <name evidence="2" type="ORF">PROFUN_06441</name>
</gene>
<dbReference type="InParanoid" id="A0A2P6MR21"/>
<accession>A0A2P6MR21</accession>
<reference evidence="2 3" key="1">
    <citation type="journal article" date="2018" name="Genome Biol. Evol.">
        <title>Multiple Roots of Fruiting Body Formation in Amoebozoa.</title>
        <authorList>
            <person name="Hillmann F."/>
            <person name="Forbes G."/>
            <person name="Novohradska S."/>
            <person name="Ferling I."/>
            <person name="Riege K."/>
            <person name="Groth M."/>
            <person name="Westermann M."/>
            <person name="Marz M."/>
            <person name="Spaller T."/>
            <person name="Winckler T."/>
            <person name="Schaap P."/>
            <person name="Glockner G."/>
        </authorList>
    </citation>
    <scope>NUCLEOTIDE SEQUENCE [LARGE SCALE GENOMIC DNA]</scope>
    <source>
        <strain evidence="2 3">Jena</strain>
    </source>
</reference>
<dbReference type="EMBL" id="MDYQ01000497">
    <property type="protein sequence ID" value="PRP74116.1"/>
    <property type="molecule type" value="Genomic_DNA"/>
</dbReference>
<sequence>MSNISPDRYVSNLVGNGSIVNGATILSSNLNTPGTPARSRNFVVAQKNMNLKSSEASHILEKATNNTLHLDYIIIGQTQYIITSIQERSYYGRNTNTEVGGGIIVCKTAKSVLVATYPGSVSHEAIPLVEHFADSIPQ</sequence>
<dbReference type="GO" id="GO:0003779">
    <property type="term" value="F:actin binding"/>
    <property type="evidence" value="ECO:0007669"/>
    <property type="project" value="InterPro"/>
</dbReference>
<dbReference type="PANTHER" id="PTHR36780">
    <property type="entry name" value="OS05G0241400 PROTEIN"/>
    <property type="match status" value="1"/>
</dbReference>
<comment type="caution">
    <text evidence="2">The sequence shown here is derived from an EMBL/GenBank/DDBJ whole genome shotgun (WGS) entry which is preliminary data.</text>
</comment>
<dbReference type="Gene3D" id="3.30.450.30">
    <property type="entry name" value="Dynein light chain 2a, cytoplasmic"/>
    <property type="match status" value="1"/>
</dbReference>
<dbReference type="PANTHER" id="PTHR36780:SF1">
    <property type="entry name" value="PROFILIN"/>
    <property type="match status" value="1"/>
</dbReference>
<protein>
    <recommendedName>
        <fullName evidence="4">Profilin</fullName>
    </recommendedName>
</protein>
<dbReference type="OrthoDB" id="17547at2759"/>
<evidence type="ECO:0000313" key="3">
    <source>
        <dbReference type="Proteomes" id="UP000241769"/>
    </source>
</evidence>
<evidence type="ECO:0008006" key="4">
    <source>
        <dbReference type="Google" id="ProtNLM"/>
    </source>
</evidence>
<comment type="function">
    <text evidence="1">Binds to actin and affects the structure of the cytoskeleton. At high concentrations, profilin prevents the polymerization of actin, whereas it enhances it at low concentrations. By binding to PIP2, it inhibits the formation of IP3 and DG.</text>
</comment>
<dbReference type="AlphaFoldDB" id="A0A2P6MR21"/>
<dbReference type="InterPro" id="IPR048278">
    <property type="entry name" value="PFN"/>
</dbReference>
<keyword evidence="3" id="KW-1185">Reference proteome</keyword>
<organism evidence="2 3">
    <name type="scientific">Planoprotostelium fungivorum</name>
    <dbReference type="NCBI Taxonomy" id="1890364"/>
    <lineage>
        <taxon>Eukaryota</taxon>
        <taxon>Amoebozoa</taxon>
        <taxon>Evosea</taxon>
        <taxon>Variosea</taxon>
        <taxon>Cavosteliida</taxon>
        <taxon>Cavosteliaceae</taxon>
        <taxon>Planoprotostelium</taxon>
    </lineage>
</organism>
<dbReference type="InterPro" id="IPR036140">
    <property type="entry name" value="PFN_sf"/>
</dbReference>
<evidence type="ECO:0000256" key="1">
    <source>
        <dbReference type="ARBA" id="ARBA00025549"/>
    </source>
</evidence>
<dbReference type="Pfam" id="PF00235">
    <property type="entry name" value="Profilin"/>
    <property type="match status" value="1"/>
</dbReference>
<name>A0A2P6MR21_9EUKA</name>
<evidence type="ECO:0000313" key="2">
    <source>
        <dbReference type="EMBL" id="PRP74116.1"/>
    </source>
</evidence>
<dbReference type="SUPFAM" id="SSF55770">
    <property type="entry name" value="Profilin (actin-binding protein)"/>
    <property type="match status" value="1"/>
</dbReference>
<dbReference type="Proteomes" id="UP000241769">
    <property type="component" value="Unassembled WGS sequence"/>
</dbReference>
<proteinExistence type="predicted"/>